<sequence length="307" mass="32653">MTAAPTPPADVPQFSARDVEIATELLEQPLDEPVVEIVTLTDEELMALDGVQHDPLTPTPWVSGSAEDPEARRLVAAAAMRSLIARGVVSSTAVLDPRRYEDGSTEAARMVAVPALHGTVVLRRTADAVLVAERRTDRGTAFAYFYLFHLESGEVRVLWEAFDDGGFHLFFLLDGKTLPEQFIAFIDPVDGISDDDGDVEEVPAADFGTSTVAQGLAEARAATTTLILARGVDAAPTAFTLFSMPDRVVLMESDGDDHDAVQRLGTVSRASLENILGELVAATAPDASDADADADAESESEAEAENA</sequence>
<dbReference type="Proteomes" id="UP001055868">
    <property type="component" value="Chromosome"/>
</dbReference>
<proteinExistence type="predicted"/>
<feature type="compositionally biased region" description="Acidic residues" evidence="1">
    <location>
        <begin position="288"/>
        <end position="307"/>
    </location>
</feature>
<accession>A0ABY4N342</accession>
<name>A0ABY4N342_9MICO</name>
<evidence type="ECO:0000256" key="1">
    <source>
        <dbReference type="SAM" id="MobiDB-lite"/>
    </source>
</evidence>
<dbReference type="EMBL" id="CP097218">
    <property type="protein sequence ID" value="UQN28177.1"/>
    <property type="molecule type" value="Genomic_DNA"/>
</dbReference>
<evidence type="ECO:0000313" key="2">
    <source>
        <dbReference type="EMBL" id="UQN28177.1"/>
    </source>
</evidence>
<keyword evidence="3" id="KW-1185">Reference proteome</keyword>
<gene>
    <name evidence="2" type="ORF">M4486_10990</name>
</gene>
<evidence type="ECO:0000313" key="3">
    <source>
        <dbReference type="Proteomes" id="UP001055868"/>
    </source>
</evidence>
<reference evidence="2" key="1">
    <citation type="submission" date="2022-05" db="EMBL/GenBank/DDBJ databases">
        <title>Genomic analysis of Brachybacterium sp. CBA3104.</title>
        <authorList>
            <person name="Roh S.W."/>
            <person name="Kim Y.B."/>
            <person name="Kim Y."/>
        </authorList>
    </citation>
    <scope>NUCLEOTIDE SEQUENCE</scope>
    <source>
        <strain evidence="2">CBA3104</strain>
    </source>
</reference>
<organism evidence="2 3">
    <name type="scientific">Brachybacterium kimchii</name>
    <dbReference type="NCBI Taxonomy" id="2942909"/>
    <lineage>
        <taxon>Bacteria</taxon>
        <taxon>Bacillati</taxon>
        <taxon>Actinomycetota</taxon>
        <taxon>Actinomycetes</taxon>
        <taxon>Micrococcales</taxon>
        <taxon>Dermabacteraceae</taxon>
        <taxon>Brachybacterium</taxon>
    </lineage>
</organism>
<feature type="region of interest" description="Disordered" evidence="1">
    <location>
        <begin position="283"/>
        <end position="307"/>
    </location>
</feature>
<protein>
    <submittedName>
        <fullName evidence="2">Uncharacterized protein</fullName>
    </submittedName>
</protein>
<dbReference type="RefSeq" id="WP_249477202.1">
    <property type="nucleotide sequence ID" value="NZ_CP097218.1"/>
</dbReference>